<feature type="region of interest" description="Disordered" evidence="1">
    <location>
        <begin position="38"/>
        <end position="73"/>
    </location>
</feature>
<evidence type="ECO:0000313" key="2">
    <source>
        <dbReference type="EMBL" id="RKF63049.1"/>
    </source>
</evidence>
<sequence length="121" mass="13856">MAQDAEKRATIEGKARKEVSFDIVDLDQRIDQRLYSENHHRRRSSLGATDSVKELESIGDDEQQDNEDDDIKSIAEKFLESYPPDRIEQYRYSLTTETLRLAIQQGISDLAAETCSVDMDS</sequence>
<evidence type="ECO:0000313" key="3">
    <source>
        <dbReference type="Proteomes" id="UP000286134"/>
    </source>
</evidence>
<reference evidence="2 3" key="1">
    <citation type="journal article" date="2018" name="BMC Genomics">
        <title>Comparative genome analyses reveal sequence features reflecting distinct modes of host-adaptation between dicot and monocot powdery mildew.</title>
        <authorList>
            <person name="Wu Y."/>
            <person name="Ma X."/>
            <person name="Pan Z."/>
            <person name="Kale S.D."/>
            <person name="Song Y."/>
            <person name="King H."/>
            <person name="Zhang Q."/>
            <person name="Presley C."/>
            <person name="Deng X."/>
            <person name="Wei C.I."/>
            <person name="Xiao S."/>
        </authorList>
    </citation>
    <scope>NUCLEOTIDE SEQUENCE [LARGE SCALE GENOMIC DNA]</scope>
    <source>
        <strain evidence="2">UMSG2</strain>
    </source>
</reference>
<dbReference type="OrthoDB" id="10412261at2759"/>
<gene>
    <name evidence="2" type="ORF">OnM2_028110</name>
</gene>
<comment type="caution">
    <text evidence="2">The sequence shown here is derived from an EMBL/GenBank/DDBJ whole genome shotgun (WGS) entry which is preliminary data.</text>
</comment>
<protein>
    <submittedName>
        <fullName evidence="2">Uncharacterized protein</fullName>
    </submittedName>
</protein>
<evidence type="ECO:0000256" key="1">
    <source>
        <dbReference type="SAM" id="MobiDB-lite"/>
    </source>
</evidence>
<feature type="compositionally biased region" description="Acidic residues" evidence="1">
    <location>
        <begin position="57"/>
        <end position="70"/>
    </location>
</feature>
<organism evidence="2 3">
    <name type="scientific">Erysiphe neolycopersici</name>
    <dbReference type="NCBI Taxonomy" id="212602"/>
    <lineage>
        <taxon>Eukaryota</taxon>
        <taxon>Fungi</taxon>
        <taxon>Dikarya</taxon>
        <taxon>Ascomycota</taxon>
        <taxon>Pezizomycotina</taxon>
        <taxon>Leotiomycetes</taxon>
        <taxon>Erysiphales</taxon>
        <taxon>Erysiphaceae</taxon>
        <taxon>Erysiphe</taxon>
    </lineage>
</organism>
<keyword evidence="3" id="KW-1185">Reference proteome</keyword>
<feature type="non-terminal residue" evidence="2">
    <location>
        <position position="121"/>
    </location>
</feature>
<dbReference type="AlphaFoldDB" id="A0A420I032"/>
<dbReference type="Proteomes" id="UP000286134">
    <property type="component" value="Unassembled WGS sequence"/>
</dbReference>
<accession>A0A420I032</accession>
<proteinExistence type="predicted"/>
<name>A0A420I032_9PEZI</name>
<dbReference type="EMBL" id="MCFK01002831">
    <property type="protein sequence ID" value="RKF63049.1"/>
    <property type="molecule type" value="Genomic_DNA"/>
</dbReference>